<gene>
    <name evidence="1" type="ORF">B0A66_11515</name>
</gene>
<accession>A0A226HA92</accession>
<proteinExistence type="predicted"/>
<dbReference type="EMBL" id="MUGW01000022">
    <property type="protein sequence ID" value="OXA91203.1"/>
    <property type="molecule type" value="Genomic_DNA"/>
</dbReference>
<keyword evidence="2" id="KW-1185">Reference proteome</keyword>
<evidence type="ECO:0000313" key="2">
    <source>
        <dbReference type="Proteomes" id="UP000198345"/>
    </source>
</evidence>
<sequence length="64" mass="7772">MVNWFLEIRQKQLSNFILEFKLEKTLVERLVFFFTVNPETFSEINIKNIVFIIPSLHCEILRNQ</sequence>
<protein>
    <submittedName>
        <fullName evidence="1">Uncharacterized protein</fullName>
    </submittedName>
</protein>
<evidence type="ECO:0000313" key="1">
    <source>
        <dbReference type="EMBL" id="OXA91203.1"/>
    </source>
</evidence>
<reference evidence="1 2" key="1">
    <citation type="submission" date="2016-11" db="EMBL/GenBank/DDBJ databases">
        <title>Whole genomes of Flavobacteriaceae.</title>
        <authorList>
            <person name="Stine C."/>
            <person name="Li C."/>
            <person name="Tadesse D."/>
        </authorList>
    </citation>
    <scope>NUCLEOTIDE SEQUENCE [LARGE SCALE GENOMIC DNA]</scope>
    <source>
        <strain evidence="1 2">DSM 18292</strain>
    </source>
</reference>
<comment type="caution">
    <text evidence="1">The sequence shown here is derived from an EMBL/GenBank/DDBJ whole genome shotgun (WGS) entry which is preliminary data.</text>
</comment>
<organism evidence="1 2">
    <name type="scientific">Flavobacterium hercynium</name>
    <dbReference type="NCBI Taxonomy" id="387094"/>
    <lineage>
        <taxon>Bacteria</taxon>
        <taxon>Pseudomonadati</taxon>
        <taxon>Bacteroidota</taxon>
        <taxon>Flavobacteriia</taxon>
        <taxon>Flavobacteriales</taxon>
        <taxon>Flavobacteriaceae</taxon>
        <taxon>Flavobacterium</taxon>
    </lineage>
</organism>
<name>A0A226HA92_9FLAO</name>
<dbReference type="AlphaFoldDB" id="A0A226HA92"/>
<dbReference type="Proteomes" id="UP000198345">
    <property type="component" value="Unassembled WGS sequence"/>
</dbReference>